<dbReference type="Proteomes" id="UP000298860">
    <property type="component" value="Unassembled WGS sequence"/>
</dbReference>
<accession>A0A4D4J8F8</accession>
<evidence type="ECO:0000313" key="2">
    <source>
        <dbReference type="Proteomes" id="UP000298860"/>
    </source>
</evidence>
<reference evidence="2" key="1">
    <citation type="submission" date="2019-04" db="EMBL/GenBank/DDBJ databases">
        <title>Draft genome sequence of Pseudonocardiaceae bacterium SL3-2-4.</title>
        <authorList>
            <person name="Ningsih F."/>
            <person name="Yokota A."/>
            <person name="Sakai Y."/>
            <person name="Nanatani K."/>
            <person name="Yabe S."/>
            <person name="Oetari A."/>
            <person name="Sjamsuridzal W."/>
        </authorList>
    </citation>
    <scope>NUCLEOTIDE SEQUENCE [LARGE SCALE GENOMIC DNA]</scope>
    <source>
        <strain evidence="2">SL3-2-4</strain>
    </source>
</reference>
<name>A0A4D4J8F8_9PSEU</name>
<gene>
    <name evidence="1" type="ORF">GTS_34370</name>
</gene>
<evidence type="ECO:0000313" key="1">
    <source>
        <dbReference type="EMBL" id="GDY31804.1"/>
    </source>
</evidence>
<dbReference type="RefSeq" id="WP_153816558.1">
    <property type="nucleotide sequence ID" value="NZ_BJFL01000017.1"/>
</dbReference>
<dbReference type="AlphaFoldDB" id="A0A4D4J8F8"/>
<protein>
    <submittedName>
        <fullName evidence="1">Uncharacterized protein</fullName>
    </submittedName>
</protein>
<proteinExistence type="predicted"/>
<comment type="caution">
    <text evidence="1">The sequence shown here is derived from an EMBL/GenBank/DDBJ whole genome shotgun (WGS) entry which is preliminary data.</text>
</comment>
<keyword evidence="2" id="KW-1185">Reference proteome</keyword>
<dbReference type="EMBL" id="BJFL01000017">
    <property type="protein sequence ID" value="GDY31804.1"/>
    <property type="molecule type" value="Genomic_DNA"/>
</dbReference>
<sequence length="53" mass="5398">MSENLIESVAAQLAPPVTRKPSGAASTDESVGQSILGITLPILGITFADEGDE</sequence>
<organism evidence="1 2">
    <name type="scientific">Gandjariella thermophila</name>
    <dbReference type="NCBI Taxonomy" id="1931992"/>
    <lineage>
        <taxon>Bacteria</taxon>
        <taxon>Bacillati</taxon>
        <taxon>Actinomycetota</taxon>
        <taxon>Actinomycetes</taxon>
        <taxon>Pseudonocardiales</taxon>
        <taxon>Pseudonocardiaceae</taxon>
        <taxon>Gandjariella</taxon>
    </lineage>
</organism>